<reference evidence="1 2" key="2">
    <citation type="journal article" date="2022" name="Mol. Ecol. Resour.">
        <title>The genomes of chicory, endive, great burdock and yacon provide insights into Asteraceae paleo-polyploidization history and plant inulin production.</title>
        <authorList>
            <person name="Fan W."/>
            <person name="Wang S."/>
            <person name="Wang H."/>
            <person name="Wang A."/>
            <person name="Jiang F."/>
            <person name="Liu H."/>
            <person name="Zhao H."/>
            <person name="Xu D."/>
            <person name="Zhang Y."/>
        </authorList>
    </citation>
    <scope>NUCLEOTIDE SEQUENCE [LARGE SCALE GENOMIC DNA]</scope>
    <source>
        <strain evidence="2">cv. Yunnan</strain>
        <tissue evidence="1">Leaves</tissue>
    </source>
</reference>
<comment type="caution">
    <text evidence="1">The sequence shown here is derived from an EMBL/GenBank/DDBJ whole genome shotgun (WGS) entry which is preliminary data.</text>
</comment>
<organism evidence="1 2">
    <name type="scientific">Smallanthus sonchifolius</name>
    <dbReference type="NCBI Taxonomy" id="185202"/>
    <lineage>
        <taxon>Eukaryota</taxon>
        <taxon>Viridiplantae</taxon>
        <taxon>Streptophyta</taxon>
        <taxon>Embryophyta</taxon>
        <taxon>Tracheophyta</taxon>
        <taxon>Spermatophyta</taxon>
        <taxon>Magnoliopsida</taxon>
        <taxon>eudicotyledons</taxon>
        <taxon>Gunneridae</taxon>
        <taxon>Pentapetalae</taxon>
        <taxon>asterids</taxon>
        <taxon>campanulids</taxon>
        <taxon>Asterales</taxon>
        <taxon>Asteraceae</taxon>
        <taxon>Asteroideae</taxon>
        <taxon>Heliantheae alliance</taxon>
        <taxon>Millerieae</taxon>
        <taxon>Smallanthus</taxon>
    </lineage>
</organism>
<protein>
    <submittedName>
        <fullName evidence="1">Uncharacterized protein</fullName>
    </submittedName>
</protein>
<evidence type="ECO:0000313" key="1">
    <source>
        <dbReference type="EMBL" id="KAI3806622.1"/>
    </source>
</evidence>
<accession>A0ACB9IHS1</accession>
<keyword evidence="2" id="KW-1185">Reference proteome</keyword>
<proteinExistence type="predicted"/>
<dbReference type="Proteomes" id="UP001056120">
    <property type="component" value="Linkage Group LG08"/>
</dbReference>
<dbReference type="EMBL" id="CM042025">
    <property type="protein sequence ID" value="KAI3806622.1"/>
    <property type="molecule type" value="Genomic_DNA"/>
</dbReference>
<name>A0ACB9IHS1_9ASTR</name>
<sequence length="554" mass="62442">MKTLIRKMKMKIKIFSGGRPPCWQMQDVQVRDLFVSSIVCNGFFSTCLWHYGCNKCRYYAHVDCATSKREAFMSILMCAGLGKTYKNFKDDDHANLIRCPFPDESVNLLMHNFINKGELIIKGKIDGERFSHEHPLILFDTLLNGSVSLHDPMKKVELLCDGCVRPIMDLPFYKCSQHDCGFVLHEWCTRLPSEIQHHHDHPEHTLVLMPKCEQSTYSGYNSSTFVFSNVKFRRTHEIMGHPHPLTFVQGISDDGQCNVCNERLQYHTVFKCFRFHKCRIGKQTPAVSFFKIQQLNTQLGYLRNMAAGAGPMFFPESPLAGDLLALTLSTCYAFSLLRFFEETAKRGVFEQKLNRKLLHITFGLGFMLFWPLFSSGIQGAVIAAIIPGVNVVKVLLIGLGIVKDEATVKSMTRFGDYRELIRGPMYYAIAITLCCAIYWRTSPIAIAGICNLCAGDGIADIIGRRFGKKKIPYNKDKSFAGSIAMGTTGFVVSAGYMYYFSMFGFVEKSFKIMVGFLVVSLASAFVESHPICTKFDDNLMVPLASVLLGSLVFS</sequence>
<evidence type="ECO:0000313" key="2">
    <source>
        <dbReference type="Proteomes" id="UP001056120"/>
    </source>
</evidence>
<gene>
    <name evidence="1" type="ORF">L1987_22533</name>
</gene>
<reference evidence="2" key="1">
    <citation type="journal article" date="2022" name="Mol. Ecol. Resour.">
        <title>The genomes of chicory, endive, great burdock and yacon provide insights into Asteraceae palaeo-polyploidization history and plant inulin production.</title>
        <authorList>
            <person name="Fan W."/>
            <person name="Wang S."/>
            <person name="Wang H."/>
            <person name="Wang A."/>
            <person name="Jiang F."/>
            <person name="Liu H."/>
            <person name="Zhao H."/>
            <person name="Xu D."/>
            <person name="Zhang Y."/>
        </authorList>
    </citation>
    <scope>NUCLEOTIDE SEQUENCE [LARGE SCALE GENOMIC DNA]</scope>
    <source>
        <strain evidence="2">cv. Yunnan</strain>
    </source>
</reference>